<dbReference type="PANTHER" id="PTHR23063:SF52">
    <property type="entry name" value="LYSOPHOSPHATIDYLCHOLINE ACYLTRANSFERASE"/>
    <property type="match status" value="1"/>
</dbReference>
<comment type="pathway">
    <text evidence="2">Lipid metabolism; phospholipid metabolism.</text>
</comment>
<evidence type="ECO:0000256" key="5">
    <source>
        <dbReference type="ARBA" id="ARBA00022679"/>
    </source>
</evidence>
<sequence>METMERMNGKVHQTSDSPSVSADILNPFVHRLELDTTYDKLKTAFLTVAVLPFRLVAITALVILAWLLACLGLHGLTEDDLRRAPLTGWRRDLRVTVCWVLRASFVCGGFHHLKVKGHRAPAKDAPVLALAPHSSFFDALTVVHLGGPSVVAKAETSRLPFFGKLINYTQPVYVWREDPNSRQNTIKEIIERATSKEDWPQVMIFPEGTCTNRSCLITFKSGAFYPGVPIQPVCIRYPNKLDTVTWTWEGPGALKLLWLTLTQLNSSCEIEFLPVYKPSEAEKSDPKLYANNVRRLMARALQIPVSDYTYDDCRIISKAHQLNLKHVSTIIEAHKLRYKLGLLQGNIEETLVKSKTERLDEIVDLYKFAKILRVDEKDPATRQLFHIHDWDHCDKINLEEYVFTVLVIAKADTIEEMIKLAFEICNPSETPSVDANTLRRILSLCLHLSPEESDKIFRDALTIDRTRVKLEDLIELLSKKTEFMHLFATHSEEKRKKVI</sequence>
<evidence type="ECO:0000256" key="14">
    <source>
        <dbReference type="SAM" id="Phobius"/>
    </source>
</evidence>
<evidence type="ECO:0000313" key="17">
    <source>
        <dbReference type="RefSeq" id="XP_046588956.1"/>
    </source>
</evidence>
<keyword evidence="5" id="KW-0808">Transferase</keyword>
<keyword evidence="10" id="KW-0594">Phospholipid biosynthesis</keyword>
<organism evidence="16 17">
    <name type="scientific">Neodiprion lecontei</name>
    <name type="common">Redheaded pine sawfly</name>
    <dbReference type="NCBI Taxonomy" id="441921"/>
    <lineage>
        <taxon>Eukaryota</taxon>
        <taxon>Metazoa</taxon>
        <taxon>Ecdysozoa</taxon>
        <taxon>Arthropoda</taxon>
        <taxon>Hexapoda</taxon>
        <taxon>Insecta</taxon>
        <taxon>Pterygota</taxon>
        <taxon>Neoptera</taxon>
        <taxon>Endopterygota</taxon>
        <taxon>Hymenoptera</taxon>
        <taxon>Tenthredinoidea</taxon>
        <taxon>Diprionidae</taxon>
        <taxon>Diprioninae</taxon>
        <taxon>Neodiprion</taxon>
    </lineage>
</organism>
<dbReference type="PANTHER" id="PTHR23063">
    <property type="entry name" value="PHOSPHOLIPID ACYLTRANSFERASE"/>
    <property type="match status" value="1"/>
</dbReference>
<dbReference type="InterPro" id="IPR045252">
    <property type="entry name" value="LPCAT1-like"/>
</dbReference>
<comment type="subcellular location">
    <subcellularLocation>
        <location evidence="1">Membrane</location>
    </subcellularLocation>
</comment>
<keyword evidence="7 14" id="KW-1133">Transmembrane helix</keyword>
<evidence type="ECO:0000256" key="10">
    <source>
        <dbReference type="ARBA" id="ARBA00023209"/>
    </source>
</evidence>
<proteinExistence type="inferred from homology"/>
<dbReference type="SUPFAM" id="SSF69593">
    <property type="entry name" value="Glycerol-3-phosphate (1)-acyltransferase"/>
    <property type="match status" value="1"/>
</dbReference>
<reference evidence="17" key="1">
    <citation type="submission" date="2025-08" db="UniProtKB">
        <authorList>
            <consortium name="RefSeq"/>
        </authorList>
    </citation>
    <scope>IDENTIFICATION</scope>
    <source>
        <tissue evidence="17">Thorax and Abdomen</tissue>
    </source>
</reference>
<dbReference type="InterPro" id="IPR002123">
    <property type="entry name" value="Plipid/glycerol_acylTrfase"/>
</dbReference>
<accession>A0ABM3FLQ6</accession>
<comment type="similarity">
    <text evidence="3">Belongs to the 1-acyl-sn-glycerol-3-phosphate acyltransferase family.</text>
</comment>
<evidence type="ECO:0000256" key="11">
    <source>
        <dbReference type="ARBA" id="ARBA00023264"/>
    </source>
</evidence>
<evidence type="ECO:0000256" key="12">
    <source>
        <dbReference type="ARBA" id="ARBA00023315"/>
    </source>
</evidence>
<dbReference type="SUPFAM" id="SSF47473">
    <property type="entry name" value="EF-hand"/>
    <property type="match status" value="1"/>
</dbReference>
<dbReference type="Proteomes" id="UP000829291">
    <property type="component" value="Chromosome 2"/>
</dbReference>
<dbReference type="RefSeq" id="XP_046588956.1">
    <property type="nucleotide sequence ID" value="XM_046733000.1"/>
</dbReference>
<keyword evidence="6 14" id="KW-0812">Transmembrane</keyword>
<evidence type="ECO:0000256" key="7">
    <source>
        <dbReference type="ARBA" id="ARBA00022989"/>
    </source>
</evidence>
<keyword evidence="8" id="KW-0443">Lipid metabolism</keyword>
<keyword evidence="11" id="KW-1208">Phospholipid metabolism</keyword>
<evidence type="ECO:0000259" key="15">
    <source>
        <dbReference type="SMART" id="SM00563"/>
    </source>
</evidence>
<keyword evidence="16" id="KW-1185">Reference proteome</keyword>
<evidence type="ECO:0000256" key="1">
    <source>
        <dbReference type="ARBA" id="ARBA00004370"/>
    </source>
</evidence>
<dbReference type="CDD" id="cd07991">
    <property type="entry name" value="LPLAT_LPCAT1-like"/>
    <property type="match status" value="1"/>
</dbReference>
<feature type="transmembrane region" description="Helical" evidence="14">
    <location>
        <begin position="44"/>
        <end position="69"/>
    </location>
</feature>
<evidence type="ECO:0000256" key="4">
    <source>
        <dbReference type="ARBA" id="ARBA00022516"/>
    </source>
</evidence>
<dbReference type="GeneID" id="107222526"/>
<dbReference type="InterPro" id="IPR011992">
    <property type="entry name" value="EF-hand-dom_pair"/>
</dbReference>
<evidence type="ECO:0000256" key="9">
    <source>
        <dbReference type="ARBA" id="ARBA00023136"/>
    </source>
</evidence>
<evidence type="ECO:0000256" key="3">
    <source>
        <dbReference type="ARBA" id="ARBA00008655"/>
    </source>
</evidence>
<evidence type="ECO:0000256" key="8">
    <source>
        <dbReference type="ARBA" id="ARBA00023098"/>
    </source>
</evidence>
<dbReference type="Pfam" id="PF01553">
    <property type="entry name" value="Acyltransferase"/>
    <property type="match status" value="1"/>
</dbReference>
<protein>
    <submittedName>
        <fullName evidence="17">Lysophosphatidylcholine acyltransferase isoform X1</fullName>
    </submittedName>
</protein>
<dbReference type="SMART" id="SM00563">
    <property type="entry name" value="PlsC"/>
    <property type="match status" value="1"/>
</dbReference>
<keyword evidence="4" id="KW-0444">Lipid biosynthesis</keyword>
<name>A0ABM3FLQ6_NEOLC</name>
<dbReference type="GO" id="GO:0016746">
    <property type="term" value="F:acyltransferase activity"/>
    <property type="evidence" value="ECO:0007669"/>
    <property type="project" value="UniProtKB-KW"/>
</dbReference>
<evidence type="ECO:0000256" key="6">
    <source>
        <dbReference type="ARBA" id="ARBA00022692"/>
    </source>
</evidence>
<keyword evidence="12 17" id="KW-0012">Acyltransferase</keyword>
<gene>
    <name evidence="17" type="primary">LOC107222526</name>
</gene>
<dbReference type="Gene3D" id="1.10.238.10">
    <property type="entry name" value="EF-hand"/>
    <property type="match status" value="1"/>
</dbReference>
<comment type="pathway">
    <text evidence="13">Phospholipid metabolism.</text>
</comment>
<feature type="domain" description="Phospholipid/glycerol acyltransferase" evidence="15">
    <location>
        <begin position="127"/>
        <end position="238"/>
    </location>
</feature>
<evidence type="ECO:0000313" key="16">
    <source>
        <dbReference type="Proteomes" id="UP000829291"/>
    </source>
</evidence>
<evidence type="ECO:0000256" key="2">
    <source>
        <dbReference type="ARBA" id="ARBA00005074"/>
    </source>
</evidence>
<keyword evidence="9 14" id="KW-0472">Membrane</keyword>
<evidence type="ECO:0000256" key="13">
    <source>
        <dbReference type="ARBA" id="ARBA00025707"/>
    </source>
</evidence>